<dbReference type="FunFam" id="2.60.40.60:FF:000001">
    <property type="entry name" value="Protocadherin alpha 2"/>
    <property type="match status" value="1"/>
</dbReference>
<keyword evidence="9 15" id="KW-1133">Transmembrane helix</keyword>
<feature type="domain" description="Cadherin" evidence="16">
    <location>
        <begin position="726"/>
        <end position="835"/>
    </location>
</feature>
<feature type="transmembrane region" description="Helical" evidence="15">
    <location>
        <begin position="962"/>
        <end position="985"/>
    </location>
</feature>
<feature type="non-terminal residue" evidence="17">
    <location>
        <position position="1"/>
    </location>
</feature>
<keyword evidence="4 15" id="KW-0812">Transmembrane</keyword>
<evidence type="ECO:0000259" key="16">
    <source>
        <dbReference type="PROSITE" id="PS50268"/>
    </source>
</evidence>
<feature type="domain" description="Cadherin" evidence="16">
    <location>
        <begin position="345"/>
        <end position="407"/>
    </location>
</feature>
<evidence type="ECO:0000256" key="15">
    <source>
        <dbReference type="SAM" id="Phobius"/>
    </source>
</evidence>
<keyword evidence="8" id="KW-0130">Cell adhesion</keyword>
<comment type="function">
    <text evidence="1">Potential calcium-dependent cell-adhesion protein. May be involved in the establishment and maintenance of specific neuronal connections in the brain.</text>
</comment>
<dbReference type="SUPFAM" id="SSF49313">
    <property type="entry name" value="Cadherin-like"/>
    <property type="match status" value="6"/>
</dbReference>
<protein>
    <recommendedName>
        <fullName evidence="16">Cadherin domain-containing protein</fullName>
    </recommendedName>
</protein>
<evidence type="ECO:0000256" key="11">
    <source>
        <dbReference type="ARBA" id="ARBA00023180"/>
    </source>
</evidence>
<gene>
    <name evidence="17" type="ORF">GDO86_012906</name>
</gene>
<comment type="caution">
    <text evidence="17">The sequence shown here is derived from an EMBL/GenBank/DDBJ whole genome shotgun (WGS) entry which is preliminary data.</text>
</comment>
<dbReference type="InterPro" id="IPR015919">
    <property type="entry name" value="Cadherin-like_sf"/>
</dbReference>
<dbReference type="PROSITE" id="PS50268">
    <property type="entry name" value="CADHERIN_2"/>
    <property type="match status" value="6"/>
</dbReference>
<dbReference type="InterPro" id="IPR002126">
    <property type="entry name" value="Cadherin-like_dom"/>
</dbReference>
<evidence type="ECO:0000256" key="1">
    <source>
        <dbReference type="ARBA" id="ARBA00003436"/>
    </source>
</evidence>
<dbReference type="PANTHER" id="PTHR24028:SF73">
    <property type="entry name" value="PROTOCADHERIN GAMMA-B3-RELATED"/>
    <property type="match status" value="1"/>
</dbReference>
<keyword evidence="10 15" id="KW-0472">Membrane</keyword>
<dbReference type="GO" id="GO:0005509">
    <property type="term" value="F:calcium ion binding"/>
    <property type="evidence" value="ECO:0007669"/>
    <property type="project" value="UniProtKB-UniRule"/>
</dbReference>
<dbReference type="PRINTS" id="PR00205">
    <property type="entry name" value="CADHERIN"/>
</dbReference>
<dbReference type="CDD" id="cd11304">
    <property type="entry name" value="Cadherin_repeat"/>
    <property type="match status" value="6"/>
</dbReference>
<evidence type="ECO:0000256" key="6">
    <source>
        <dbReference type="ARBA" id="ARBA00022737"/>
    </source>
</evidence>
<feature type="domain" description="Cadherin" evidence="16">
    <location>
        <begin position="849"/>
        <end position="948"/>
    </location>
</feature>
<dbReference type="Proteomes" id="UP000812440">
    <property type="component" value="Chromosome 7"/>
</dbReference>
<name>A0A8T2IUM4_9PIPI</name>
<dbReference type="InterPro" id="IPR013164">
    <property type="entry name" value="Cadherin_N"/>
</dbReference>
<keyword evidence="13" id="KW-0175">Coiled coil</keyword>
<keyword evidence="7 12" id="KW-0106">Calcium</keyword>
<evidence type="ECO:0000256" key="9">
    <source>
        <dbReference type="ARBA" id="ARBA00022989"/>
    </source>
</evidence>
<dbReference type="Pfam" id="PF00028">
    <property type="entry name" value="Cadherin"/>
    <property type="match status" value="5"/>
</dbReference>
<feature type="region of interest" description="Disordered" evidence="14">
    <location>
        <begin position="1"/>
        <end position="68"/>
    </location>
</feature>
<dbReference type="SMART" id="SM00112">
    <property type="entry name" value="CA"/>
    <property type="match status" value="6"/>
</dbReference>
<organism evidence="17 18">
    <name type="scientific">Hymenochirus boettgeri</name>
    <name type="common">Congo dwarf clawed frog</name>
    <dbReference type="NCBI Taxonomy" id="247094"/>
    <lineage>
        <taxon>Eukaryota</taxon>
        <taxon>Metazoa</taxon>
        <taxon>Chordata</taxon>
        <taxon>Craniata</taxon>
        <taxon>Vertebrata</taxon>
        <taxon>Euteleostomi</taxon>
        <taxon>Amphibia</taxon>
        <taxon>Batrachia</taxon>
        <taxon>Anura</taxon>
        <taxon>Pipoidea</taxon>
        <taxon>Pipidae</taxon>
        <taxon>Pipinae</taxon>
        <taxon>Hymenochirus</taxon>
    </lineage>
</organism>
<evidence type="ECO:0000256" key="2">
    <source>
        <dbReference type="ARBA" id="ARBA00004251"/>
    </source>
</evidence>
<dbReference type="FunFam" id="2.60.40.60:FF:000129">
    <property type="entry name" value="protocadherin alpha-C2 isoform X1"/>
    <property type="match status" value="1"/>
</dbReference>
<dbReference type="OrthoDB" id="6252479at2759"/>
<dbReference type="PROSITE" id="PS00232">
    <property type="entry name" value="CADHERIN_1"/>
    <property type="match status" value="2"/>
</dbReference>
<dbReference type="Pfam" id="PF16492">
    <property type="entry name" value="Cadherin_C_2"/>
    <property type="match status" value="1"/>
</dbReference>
<keyword evidence="18" id="KW-1185">Reference proteome</keyword>
<keyword evidence="6" id="KW-0677">Repeat</keyword>
<accession>A0A8T2IUM4</accession>
<keyword evidence="3" id="KW-1003">Cell membrane</keyword>
<dbReference type="FunFam" id="2.60.40.60:FF:000006">
    <property type="entry name" value="Protocadherin alpha 2"/>
    <property type="match status" value="1"/>
</dbReference>
<evidence type="ECO:0000256" key="10">
    <source>
        <dbReference type="ARBA" id="ARBA00023136"/>
    </source>
</evidence>
<keyword evidence="5" id="KW-0732">Signal</keyword>
<dbReference type="InterPro" id="IPR020894">
    <property type="entry name" value="Cadherin_CS"/>
</dbReference>
<dbReference type="GO" id="GO:0007156">
    <property type="term" value="P:homophilic cell adhesion via plasma membrane adhesion molecules"/>
    <property type="evidence" value="ECO:0007669"/>
    <property type="project" value="InterPro"/>
</dbReference>
<dbReference type="EMBL" id="JAACNH010000008">
    <property type="protein sequence ID" value="KAG8434730.1"/>
    <property type="molecule type" value="Genomic_DNA"/>
</dbReference>
<feature type="domain" description="Cadherin" evidence="16">
    <location>
        <begin position="621"/>
        <end position="725"/>
    </location>
</feature>
<evidence type="ECO:0000313" key="18">
    <source>
        <dbReference type="Proteomes" id="UP000812440"/>
    </source>
</evidence>
<evidence type="ECO:0000256" key="5">
    <source>
        <dbReference type="ARBA" id="ARBA00022729"/>
    </source>
</evidence>
<dbReference type="Gene3D" id="2.60.40.60">
    <property type="entry name" value="Cadherins"/>
    <property type="match status" value="6"/>
</dbReference>
<proteinExistence type="predicted"/>
<keyword evidence="11" id="KW-0325">Glycoprotein</keyword>
<feature type="coiled-coil region" evidence="13">
    <location>
        <begin position="86"/>
        <end position="155"/>
    </location>
</feature>
<evidence type="ECO:0000256" key="8">
    <source>
        <dbReference type="ARBA" id="ARBA00022889"/>
    </source>
</evidence>
<evidence type="ECO:0000256" key="3">
    <source>
        <dbReference type="ARBA" id="ARBA00022475"/>
    </source>
</evidence>
<evidence type="ECO:0000256" key="4">
    <source>
        <dbReference type="ARBA" id="ARBA00022692"/>
    </source>
</evidence>
<dbReference type="Gene3D" id="3.30.70.1820">
    <property type="entry name" value="L1 transposable element, RRM domain"/>
    <property type="match status" value="1"/>
</dbReference>
<evidence type="ECO:0000313" key="17">
    <source>
        <dbReference type="EMBL" id="KAG8434730.1"/>
    </source>
</evidence>
<feature type="domain" description="Cadherin" evidence="16">
    <location>
        <begin position="408"/>
        <end position="513"/>
    </location>
</feature>
<evidence type="ECO:0000256" key="14">
    <source>
        <dbReference type="SAM" id="MobiDB-lite"/>
    </source>
</evidence>
<dbReference type="GO" id="GO:0005886">
    <property type="term" value="C:plasma membrane"/>
    <property type="evidence" value="ECO:0007669"/>
    <property type="project" value="UniProtKB-SubCell"/>
</dbReference>
<comment type="subcellular location">
    <subcellularLocation>
        <location evidence="2">Cell membrane</location>
        <topology evidence="2">Single-pass type I membrane protein</topology>
    </subcellularLocation>
</comment>
<dbReference type="Pfam" id="PF08266">
    <property type="entry name" value="Cadherin_2"/>
    <property type="match status" value="1"/>
</dbReference>
<feature type="domain" description="Cadherin" evidence="16">
    <location>
        <begin position="514"/>
        <end position="620"/>
    </location>
</feature>
<dbReference type="FunFam" id="2.60.40.60:FF:000007">
    <property type="entry name" value="Protocadherin alpha 2"/>
    <property type="match status" value="1"/>
</dbReference>
<dbReference type="FunFam" id="2.60.40.60:FF:000002">
    <property type="entry name" value="Protocadherin alpha 2"/>
    <property type="match status" value="1"/>
</dbReference>
<sequence>MTKHGQNKGNFAAKLGKYAHQAKDRAASASSQTDHVAAPESPRPSPCPLTVESPTADPSSPPSPDPMSAQILAAIQDSKAALTVLIEEVKVDVSLLRQDVQATRQRVRELEDRVSAVEDHTRPLADEIASLRQQLQAQQARAEDLENRSRRQNVRLIGIPEGSEGRDPETYLYNWLRETFGASNFSPVFTVERAHRIPTRPLPPGSRPRPMIIRLLNAKDRDTILRLARNKEDIRIGNSNIMFFPDYSTELQKKRATFQAVKPRLRSLNLPYSMMYPARLRVQHAGTTKFFDNPVDVTEWLDHRLHYSIDEELRKDSVVANIAKDLGLDIKDLSPRRLRIVSRVSEKYFSVNLGNGNLYVKERIDRERLCQKSSPCFLTFDAVVENPLNIFTVQIEIKDINDNPPIFFHEIINLEIIEPAPPGTHFALQNAEDPDIGTHDIQSYSLSDNPYFGLKEKVGTKIPELVLEKSLDRESQNFYELSLTATDGGKPVRTGTALIRISVTDVNDNPPIFSKEVYKVSISENMLLNSTVIKVNATDKDEGSNAQITYSFSKTSENSLHENLFSIHPENGEIKIKGKINFELKKHYEMLVQAKDGGGLVAHCKVLIEITDENDNVPEISITSISSPILEDSAPGTVIALIEVHDQDSGENGEVDCMILGTQPFQLISSSSRYYRIVTTKHLDREKVPWYNITIIATDRGLPQLSSRKFIRLDISDVNDNPPVFIKSTLVAYVPENNLPGASIYRIHASDLDTGDNAKLIYSISNKNKEDSPVSPYFSINIETGVLYAQRSFDYEQQKDFQIQITAKDNGIPPLTSTANLSIHIIDQNDNAPKILYPFTESGGPALFEMVPIGSGVDSLITKVIAVDSDSGHNSWLSYHFIQIQEPFPFTINQHTGEIRTSRVFQEKDILKHKVVIMVKDNGDPSLSATVILSLVVADHFQQAFPKLINQVNEESPSYIQMYLVIALALISSLFILTVILVIILKCKDSKPPPDFGPLSTNLYSQVDPRMLSKFNSGTLSLPYPYNICVALDSSESDFTLVKPNQNVPVDNLIDADESGLGNLKDMPAINAVP</sequence>
<evidence type="ECO:0000256" key="7">
    <source>
        <dbReference type="ARBA" id="ARBA00022837"/>
    </source>
</evidence>
<dbReference type="PANTHER" id="PTHR24028">
    <property type="entry name" value="CADHERIN-87A"/>
    <property type="match status" value="1"/>
</dbReference>
<dbReference type="AlphaFoldDB" id="A0A8T2IUM4"/>
<evidence type="ECO:0000256" key="13">
    <source>
        <dbReference type="SAM" id="Coils"/>
    </source>
</evidence>
<reference evidence="17" key="1">
    <citation type="thesis" date="2020" institute="ProQuest LLC" country="789 East Eisenhower Parkway, Ann Arbor, MI, USA">
        <title>Comparative Genomics and Chromosome Evolution.</title>
        <authorList>
            <person name="Mudd A.B."/>
        </authorList>
    </citation>
    <scope>NUCLEOTIDE SEQUENCE</scope>
    <source>
        <strain evidence="17">Female2</strain>
        <tissue evidence="17">Blood</tissue>
    </source>
</reference>
<dbReference type="InterPro" id="IPR050174">
    <property type="entry name" value="Protocadherin/Cadherin-CA"/>
</dbReference>
<evidence type="ECO:0000256" key="12">
    <source>
        <dbReference type="PROSITE-ProRule" id="PRU00043"/>
    </source>
</evidence>
<dbReference type="FunFam" id="2.60.40.60:FF:000004">
    <property type="entry name" value="Protocadherin 1 gamma 2"/>
    <property type="match status" value="1"/>
</dbReference>
<dbReference type="InterPro" id="IPR032455">
    <property type="entry name" value="Cadherin_C"/>
</dbReference>